<reference evidence="3 4" key="1">
    <citation type="submission" date="2019-03" db="EMBL/GenBank/DDBJ databases">
        <title>Deep-cultivation of Planctomycetes and their phenomic and genomic characterization uncovers novel biology.</title>
        <authorList>
            <person name="Wiegand S."/>
            <person name="Jogler M."/>
            <person name="Boedeker C."/>
            <person name="Pinto D."/>
            <person name="Vollmers J."/>
            <person name="Rivas-Marin E."/>
            <person name="Kohn T."/>
            <person name="Peeters S.H."/>
            <person name="Heuer A."/>
            <person name="Rast P."/>
            <person name="Oberbeckmann S."/>
            <person name="Bunk B."/>
            <person name="Jeske O."/>
            <person name="Meyerdierks A."/>
            <person name="Storesund J.E."/>
            <person name="Kallscheuer N."/>
            <person name="Luecker S."/>
            <person name="Lage O.M."/>
            <person name="Pohl T."/>
            <person name="Merkel B.J."/>
            <person name="Hornburger P."/>
            <person name="Mueller R.-W."/>
            <person name="Bruemmer F."/>
            <person name="Labrenz M."/>
            <person name="Spormann A.M."/>
            <person name="Op den Camp H."/>
            <person name="Overmann J."/>
            <person name="Amann R."/>
            <person name="Jetten M.S.M."/>
            <person name="Mascher T."/>
            <person name="Medema M.H."/>
            <person name="Devos D.P."/>
            <person name="Kaster A.-K."/>
            <person name="Ovreas L."/>
            <person name="Rohde M."/>
            <person name="Galperin M.Y."/>
            <person name="Jogler C."/>
        </authorList>
    </citation>
    <scope>NUCLEOTIDE SEQUENCE [LARGE SCALE GENOMIC DNA]</scope>
    <source>
        <strain evidence="3 4">Enr13</strain>
    </source>
</reference>
<dbReference type="PANTHER" id="PTHR44520">
    <property type="entry name" value="RESPONSE REGULATOR RCP1-RELATED"/>
    <property type="match status" value="1"/>
</dbReference>
<dbReference type="PANTHER" id="PTHR44520:SF2">
    <property type="entry name" value="RESPONSE REGULATOR RCP1"/>
    <property type="match status" value="1"/>
</dbReference>
<sequence length="145" mass="16333">MSNRTPTILVVEDDFVDLEIFKRRVPKCGLQVDILNATDGAAALQLLRSDRLTPEQREQLVVLLDINMPGMNGHQFLDEIRADETLRSTVIFVLTTSDHPRDVTRAYERNVAGYFLKSNVEGLLETLSSYLNNVRFPPAATLQTS</sequence>
<dbReference type="KEGG" id="snep:Enr13x_40090"/>
<dbReference type="SMART" id="SM00448">
    <property type="entry name" value="REC"/>
    <property type="match status" value="1"/>
</dbReference>
<dbReference type="OrthoDB" id="195863at2"/>
<evidence type="ECO:0000259" key="2">
    <source>
        <dbReference type="PROSITE" id="PS50110"/>
    </source>
</evidence>
<dbReference type="Gene3D" id="3.40.50.2300">
    <property type="match status" value="1"/>
</dbReference>
<dbReference type="GO" id="GO:0000160">
    <property type="term" value="P:phosphorelay signal transduction system"/>
    <property type="evidence" value="ECO:0007669"/>
    <property type="project" value="InterPro"/>
</dbReference>
<dbReference type="InterPro" id="IPR052893">
    <property type="entry name" value="TCS_response_regulator"/>
</dbReference>
<proteinExistence type="predicted"/>
<dbReference type="InterPro" id="IPR001789">
    <property type="entry name" value="Sig_transdc_resp-reg_receiver"/>
</dbReference>
<dbReference type="RefSeq" id="WP_145388534.1">
    <property type="nucleotide sequence ID" value="NZ_CP037423.1"/>
</dbReference>
<evidence type="ECO:0000313" key="4">
    <source>
        <dbReference type="Proteomes" id="UP000319004"/>
    </source>
</evidence>
<dbReference type="InterPro" id="IPR011006">
    <property type="entry name" value="CheY-like_superfamily"/>
</dbReference>
<keyword evidence="4" id="KW-1185">Reference proteome</keyword>
<feature type="modified residue" description="4-aspartylphosphate" evidence="1">
    <location>
        <position position="65"/>
    </location>
</feature>
<dbReference type="SUPFAM" id="SSF52172">
    <property type="entry name" value="CheY-like"/>
    <property type="match status" value="1"/>
</dbReference>
<dbReference type="Proteomes" id="UP000319004">
    <property type="component" value="Chromosome"/>
</dbReference>
<keyword evidence="1" id="KW-0597">Phosphoprotein</keyword>
<gene>
    <name evidence="3" type="primary">rcp1_3</name>
    <name evidence="3" type="ORF">Enr13x_40090</name>
</gene>
<dbReference type="PROSITE" id="PS50110">
    <property type="entry name" value="RESPONSE_REGULATORY"/>
    <property type="match status" value="1"/>
</dbReference>
<dbReference type="Pfam" id="PF00072">
    <property type="entry name" value="Response_reg"/>
    <property type="match status" value="1"/>
</dbReference>
<name>A0A518HTM5_9BACT</name>
<evidence type="ECO:0000256" key="1">
    <source>
        <dbReference type="PROSITE-ProRule" id="PRU00169"/>
    </source>
</evidence>
<accession>A0A518HTM5</accession>
<evidence type="ECO:0000313" key="3">
    <source>
        <dbReference type="EMBL" id="QDV44147.1"/>
    </source>
</evidence>
<organism evidence="3 4">
    <name type="scientific">Stieleria neptunia</name>
    <dbReference type="NCBI Taxonomy" id="2527979"/>
    <lineage>
        <taxon>Bacteria</taxon>
        <taxon>Pseudomonadati</taxon>
        <taxon>Planctomycetota</taxon>
        <taxon>Planctomycetia</taxon>
        <taxon>Pirellulales</taxon>
        <taxon>Pirellulaceae</taxon>
        <taxon>Stieleria</taxon>
    </lineage>
</organism>
<dbReference type="EMBL" id="CP037423">
    <property type="protein sequence ID" value="QDV44147.1"/>
    <property type="molecule type" value="Genomic_DNA"/>
</dbReference>
<feature type="domain" description="Response regulatory" evidence="2">
    <location>
        <begin position="7"/>
        <end position="132"/>
    </location>
</feature>
<protein>
    <submittedName>
        <fullName evidence="3">Response regulator rcp1</fullName>
    </submittedName>
</protein>
<dbReference type="AlphaFoldDB" id="A0A518HTM5"/>